<dbReference type="Gene3D" id="2.180.10.10">
    <property type="entry name" value="RHS repeat-associated core"/>
    <property type="match status" value="2"/>
</dbReference>
<dbReference type="InterPro" id="IPR031325">
    <property type="entry name" value="RHS_repeat"/>
</dbReference>
<dbReference type="InterPro" id="IPR006530">
    <property type="entry name" value="YD"/>
</dbReference>
<organism evidence="3 4">
    <name type="scientific">Solilutibacter pythonis</name>
    <dbReference type="NCBI Taxonomy" id="2483112"/>
    <lineage>
        <taxon>Bacteria</taxon>
        <taxon>Pseudomonadati</taxon>
        <taxon>Pseudomonadota</taxon>
        <taxon>Gammaproteobacteria</taxon>
        <taxon>Lysobacterales</taxon>
        <taxon>Lysobacteraceae</taxon>
        <taxon>Solilutibacter</taxon>
    </lineage>
</organism>
<dbReference type="Pfam" id="PF25023">
    <property type="entry name" value="TEN_YD-shell"/>
    <property type="match status" value="1"/>
</dbReference>
<evidence type="ECO:0000256" key="1">
    <source>
        <dbReference type="ARBA" id="ARBA00022737"/>
    </source>
</evidence>
<keyword evidence="1" id="KW-0677">Repeat</keyword>
<reference evidence="3 4" key="1">
    <citation type="submission" date="2018-10" db="EMBL/GenBank/DDBJ databases">
        <title>Proposal of Lysobacter pythonis sp. nov. isolated from royal pythons (Python regius).</title>
        <authorList>
            <person name="Hans-Juergen B."/>
            <person name="Huptas C."/>
            <person name="Sandra B."/>
            <person name="Igor L."/>
            <person name="Joachim S."/>
            <person name="Siegfried S."/>
            <person name="Mareike W."/>
            <person name="Peter K."/>
        </authorList>
    </citation>
    <scope>NUCLEOTIDE SEQUENCE [LARGE SCALE GENOMIC DNA]</scope>
    <source>
        <strain evidence="3 4">4284/11</strain>
    </source>
</reference>
<evidence type="ECO:0000259" key="2">
    <source>
        <dbReference type="Pfam" id="PF25023"/>
    </source>
</evidence>
<dbReference type="Pfam" id="PF05593">
    <property type="entry name" value="RHS_repeat"/>
    <property type="match status" value="2"/>
</dbReference>
<name>A0A3M2HEI4_9GAMM</name>
<dbReference type="InterPro" id="IPR050708">
    <property type="entry name" value="T6SS_VgrG/RHS"/>
</dbReference>
<dbReference type="Proteomes" id="UP000275012">
    <property type="component" value="Unassembled WGS sequence"/>
</dbReference>
<evidence type="ECO:0000313" key="3">
    <source>
        <dbReference type="EMBL" id="RMH87368.1"/>
    </source>
</evidence>
<evidence type="ECO:0000313" key="4">
    <source>
        <dbReference type="Proteomes" id="UP000275012"/>
    </source>
</evidence>
<dbReference type="AlphaFoldDB" id="A0A3M2HEI4"/>
<dbReference type="NCBIfam" id="TIGR01643">
    <property type="entry name" value="YD_repeat_2x"/>
    <property type="match status" value="1"/>
</dbReference>
<feature type="non-terminal residue" evidence="3">
    <location>
        <position position="1"/>
    </location>
</feature>
<dbReference type="InterPro" id="IPR056823">
    <property type="entry name" value="TEN-like_YD-shell"/>
</dbReference>
<proteinExistence type="predicted"/>
<gene>
    <name evidence="3" type="ORF">EBB59_13155</name>
</gene>
<keyword evidence="4" id="KW-1185">Reference proteome</keyword>
<dbReference type="PANTHER" id="PTHR32305">
    <property type="match status" value="1"/>
</dbReference>
<comment type="caution">
    <text evidence="3">The sequence shown here is derived from an EMBL/GenBank/DDBJ whole genome shotgun (WGS) entry which is preliminary data.</text>
</comment>
<feature type="domain" description="Teneurin-like YD-shell" evidence="2">
    <location>
        <begin position="555"/>
        <end position="713"/>
    </location>
</feature>
<protein>
    <submittedName>
        <fullName evidence="3">RHS repeat protein</fullName>
    </submittedName>
</protein>
<dbReference type="PANTHER" id="PTHR32305:SF15">
    <property type="entry name" value="PROTEIN RHSA-RELATED"/>
    <property type="match status" value="1"/>
</dbReference>
<dbReference type="EMBL" id="RFLY01000045">
    <property type="protein sequence ID" value="RMH87368.1"/>
    <property type="molecule type" value="Genomic_DNA"/>
</dbReference>
<accession>A0A3M2HEI4</accession>
<sequence>RQTTNGTETTRTDYDPATALPIRQYAYGKLQQSLTYHPDGTVATIADGRGNTTALSNWKRGIPQHIRYADGATQSALVNDHGWITAVSDENGFATGYGYDAMGRLAAITHPSDDTVDWHPETRTFAPSAQAAYGLPAGHWRSVEAVGNKRVMTSYDGLWRPVVVETWDTANAAATRSVVIKRYDHENRLIYQSYPLNSISLWSDDPPGIRTTYDPLGRVTQVAKDSEHGPLLTRHEYLNGLEVRTTNPRGFQSVNGYVAYDQPRYDLLAWRAQPEGKTLEILRDVFGKPLSITQRNPDSTQRVTRRYVYDDHQQLCKTIEPETGATVMAYDAAGNLAWSAAGLDLPSPTACDRTDASIAARKSSRDYDARNRITGLWFPDGRGNQSWQYTPDGLIARSVVDNDGPGRATVSNEYVYNKRRLLTGESQAQSDWYTWSLGYGYNAYGHLSTQRYPDGLVVNYQPNALGQPTQVVDTRGQAYARGVSYHPNGAIRQFTYGNGLVHTMTQNTRQLPQHIRSGGGVLDDTYSYDANANTESIVDNLVGEGNDSARSRWMRYDGLDRLTATRSGAFGGDNWYRFTYDALDNLRSNTLPGVKDYARYGYDAHNRLVSIGNGANATVVNLGYDVQGNLSSKNGQGYDFDFGNRLKVVSGVESYRYDAQGRRVQSWAPGKGNVLNMYNRSGELMYQQDERREQALAYVYLAGKQIARIRKDGQSPSPPAPPVFGPPVLKASRVVTTPPRIGIALDWNTVPGAVRYELVTDIPQSDNPLTLYEGSDNGYLLERLLLGGNFKVRACRASGECSAWSNTVSL</sequence>